<protein>
    <submittedName>
        <fullName evidence="2">Penicillin-binding protein, transpeptidase domain protein</fullName>
        <ecNumber evidence="2">2.4.1.129</ecNumber>
    </submittedName>
</protein>
<dbReference type="EMBL" id="AUZY01012350">
    <property type="protein sequence ID" value="EQD30341.1"/>
    <property type="molecule type" value="Genomic_DNA"/>
</dbReference>
<dbReference type="Gene3D" id="3.40.710.10">
    <property type="entry name" value="DD-peptidase/beta-lactamase superfamily"/>
    <property type="match status" value="1"/>
</dbReference>
<reference evidence="2" key="1">
    <citation type="submission" date="2013-08" db="EMBL/GenBank/DDBJ databases">
        <authorList>
            <person name="Mendez C."/>
            <person name="Richter M."/>
            <person name="Ferrer M."/>
            <person name="Sanchez J."/>
        </authorList>
    </citation>
    <scope>NUCLEOTIDE SEQUENCE</scope>
</reference>
<dbReference type="InterPro" id="IPR050515">
    <property type="entry name" value="Beta-lactam/transpept"/>
</dbReference>
<keyword evidence="2" id="KW-0808">Transferase</keyword>
<reference evidence="2" key="2">
    <citation type="journal article" date="2014" name="ISME J.">
        <title>Microbial stratification in low pH oxic and suboxic macroscopic growths along an acid mine drainage.</title>
        <authorList>
            <person name="Mendez-Garcia C."/>
            <person name="Mesa V."/>
            <person name="Sprenger R.R."/>
            <person name="Richter M."/>
            <person name="Diez M.S."/>
            <person name="Solano J."/>
            <person name="Bargiela R."/>
            <person name="Golyshina O.V."/>
            <person name="Manteca A."/>
            <person name="Ramos J.L."/>
            <person name="Gallego J.R."/>
            <person name="Llorente I."/>
            <person name="Martins Dos Santos V.A."/>
            <person name="Jensen O.N."/>
            <person name="Pelaez A.I."/>
            <person name="Sanchez J."/>
            <person name="Ferrer M."/>
        </authorList>
    </citation>
    <scope>NUCLEOTIDE SEQUENCE</scope>
</reference>
<dbReference type="GO" id="GO:0008658">
    <property type="term" value="F:penicillin binding"/>
    <property type="evidence" value="ECO:0007669"/>
    <property type="project" value="InterPro"/>
</dbReference>
<keyword evidence="2" id="KW-0328">Glycosyltransferase</keyword>
<dbReference type="PANTHER" id="PTHR30627">
    <property type="entry name" value="PEPTIDOGLYCAN D,D-TRANSPEPTIDASE"/>
    <property type="match status" value="1"/>
</dbReference>
<organism evidence="2">
    <name type="scientific">mine drainage metagenome</name>
    <dbReference type="NCBI Taxonomy" id="410659"/>
    <lineage>
        <taxon>unclassified sequences</taxon>
        <taxon>metagenomes</taxon>
        <taxon>ecological metagenomes</taxon>
    </lineage>
</organism>
<dbReference type="InterPro" id="IPR012338">
    <property type="entry name" value="Beta-lactam/transpept-like"/>
</dbReference>
<dbReference type="EC" id="2.4.1.129" evidence="2"/>
<dbReference type="InterPro" id="IPR001460">
    <property type="entry name" value="PCN-bd_Tpept"/>
</dbReference>
<evidence type="ECO:0000259" key="1">
    <source>
        <dbReference type="Pfam" id="PF00905"/>
    </source>
</evidence>
<dbReference type="GO" id="GO:0016757">
    <property type="term" value="F:glycosyltransferase activity"/>
    <property type="evidence" value="ECO:0007669"/>
    <property type="project" value="UniProtKB-KW"/>
</dbReference>
<sequence>MLGDRRGAVVALDPRNGEVLALASHPDYSPGELSQAMSTARWNTLVRAPEHPLTNRAIQGLYPPGSVFKIVTTMAGLMEHKLDPEKSFRCGGTFRVGSVIFHDWKKGGHGTI</sequence>
<dbReference type="PANTHER" id="PTHR30627:SF2">
    <property type="entry name" value="PEPTIDOGLYCAN D,D-TRANSPEPTIDASE MRDA"/>
    <property type="match status" value="1"/>
</dbReference>
<dbReference type="AlphaFoldDB" id="T0Y5F6"/>
<dbReference type="Pfam" id="PF00905">
    <property type="entry name" value="Transpeptidase"/>
    <property type="match status" value="1"/>
</dbReference>
<comment type="caution">
    <text evidence="2">The sequence shown here is derived from an EMBL/GenBank/DDBJ whole genome shotgun (WGS) entry which is preliminary data.</text>
</comment>
<feature type="domain" description="Penicillin-binding protein transpeptidase" evidence="1">
    <location>
        <begin position="7"/>
        <end position="107"/>
    </location>
</feature>
<feature type="non-terminal residue" evidence="2">
    <location>
        <position position="112"/>
    </location>
</feature>
<dbReference type="Gene3D" id="3.90.1310.10">
    <property type="entry name" value="Penicillin-binding protein 2a (Domain 2)"/>
    <property type="match status" value="1"/>
</dbReference>
<accession>T0Y5F6</accession>
<name>T0Y5F6_9ZZZZ</name>
<dbReference type="SUPFAM" id="SSF56601">
    <property type="entry name" value="beta-lactamase/transpeptidase-like"/>
    <property type="match status" value="1"/>
</dbReference>
<evidence type="ECO:0000313" key="2">
    <source>
        <dbReference type="EMBL" id="EQD30341.1"/>
    </source>
</evidence>
<dbReference type="GO" id="GO:0005886">
    <property type="term" value="C:plasma membrane"/>
    <property type="evidence" value="ECO:0007669"/>
    <property type="project" value="TreeGrafter"/>
</dbReference>
<gene>
    <name evidence="2" type="ORF">B1B_18457</name>
</gene>
<dbReference type="GO" id="GO:0071555">
    <property type="term" value="P:cell wall organization"/>
    <property type="evidence" value="ECO:0007669"/>
    <property type="project" value="TreeGrafter"/>
</dbReference>
<dbReference type="GO" id="GO:0071972">
    <property type="term" value="F:peptidoglycan L,D-transpeptidase activity"/>
    <property type="evidence" value="ECO:0007669"/>
    <property type="project" value="TreeGrafter"/>
</dbReference>
<proteinExistence type="predicted"/>